<dbReference type="SUPFAM" id="SSF53474">
    <property type="entry name" value="alpha/beta-Hydrolases"/>
    <property type="match status" value="1"/>
</dbReference>
<dbReference type="KEGG" id="pms:KNP414_05086"/>
<gene>
    <name evidence="3" type="ordered locus">KNP414_05086</name>
</gene>
<keyword evidence="1" id="KW-0732">Signal</keyword>
<dbReference type="InterPro" id="IPR029058">
    <property type="entry name" value="AB_hydrolase_fold"/>
</dbReference>
<dbReference type="AlphaFoldDB" id="F8F6U4"/>
<evidence type="ECO:0008006" key="5">
    <source>
        <dbReference type="Google" id="ProtNLM"/>
    </source>
</evidence>
<dbReference type="HOGENOM" id="CLU_317580_0_0_9"/>
<organism evidence="3 4">
    <name type="scientific">Paenibacillus mucilaginosus (strain KNP414)</name>
    <dbReference type="NCBI Taxonomy" id="1036673"/>
    <lineage>
        <taxon>Bacteria</taxon>
        <taxon>Bacillati</taxon>
        <taxon>Bacillota</taxon>
        <taxon>Bacilli</taxon>
        <taxon>Bacillales</taxon>
        <taxon>Paenibacillaceae</taxon>
        <taxon>Paenibacillus</taxon>
    </lineage>
</organism>
<dbReference type="GO" id="GO:0016787">
    <property type="term" value="F:hydrolase activity"/>
    <property type="evidence" value="ECO:0007669"/>
    <property type="project" value="UniProtKB-KW"/>
</dbReference>
<protein>
    <recommendedName>
        <fullName evidence="5">Peptidase S9 prolyl oligopeptidase catalytic domain-containing protein</fullName>
    </recommendedName>
</protein>
<dbReference type="InterPro" id="IPR050955">
    <property type="entry name" value="Plant_Biomass_Hydrol_Est"/>
</dbReference>
<dbReference type="PANTHER" id="PTHR43037">
    <property type="entry name" value="UNNAMED PRODUCT-RELATED"/>
    <property type="match status" value="1"/>
</dbReference>
<name>F8F6U4_PAEMK</name>
<evidence type="ECO:0000313" key="4">
    <source>
        <dbReference type="Proteomes" id="UP000006620"/>
    </source>
</evidence>
<evidence type="ECO:0000256" key="2">
    <source>
        <dbReference type="ARBA" id="ARBA00022801"/>
    </source>
</evidence>
<reference evidence="4" key="1">
    <citation type="submission" date="2011-06" db="EMBL/GenBank/DDBJ databases">
        <title>Complete genome sequence of Paenibacillus mucilaginosus KNP414.</title>
        <authorList>
            <person name="Wang J."/>
            <person name="Hu S."/>
            <person name="Hu X."/>
            <person name="Zhang B."/>
            <person name="Dong D."/>
            <person name="Zhang S."/>
            <person name="Zhao K."/>
            <person name="Wu D."/>
        </authorList>
    </citation>
    <scope>NUCLEOTIDE SEQUENCE [LARGE SCALE GENOMIC DNA]</scope>
    <source>
        <strain evidence="4">KNP414</strain>
    </source>
</reference>
<dbReference type="Proteomes" id="UP000006620">
    <property type="component" value="Chromosome"/>
</dbReference>
<dbReference type="PATRIC" id="fig|1036673.3.peg.4702"/>
<sequence>MNNKSQGRAAPAVRSFLISSHPKFRILDLKNEPYPLIDYSIIFRKDSGGNVGLQEGKMTEVDRMPDLNRFTGEPMRLTKAYAIGPVRSGPAIPGRVNPEAPDWWSGRLEEERPDALELTGPGGRMAAPCRRLDRIDPRSRELDLTGYRLEEGESLFLAARLQCDRDRKLLFRCFEIKGRIWIGGELVYCDSGPFLIPLCEGEHGILIEFTELRADRSLRISDPEEEAARQPHPLYEEFLNRNVRRRAVLVHEFKSLAQGPEHTVFLLAADRTEVDDGQPAALNVRNDHGRVIASLELPFHRVISVDLEGLRSLTRSLLCFEIRYADIQGNGHSLSAPLIVNPLDALIRPAKREWEQLQEGREIPGDDRATIEGILRELEAIREEERGALKDEKPRIAWEYADYLPACLAAVREGRPIREAAYPRRLADDYFVSELDGALVRCTLLLPPGYSEGDSFPLIVLLPVGHEELFLPDFRDGFLSGVETGAVLATFSCRGVTMGGCIGEAAFLEGLDYICSRYRIDPARITLTGYSNGASTAWALAEAYPDRFAAISVTAGVPYLPNLVNLQHLPILNLCGDEDYLLEEAYTLPAAALPWHHSGVLETGSNHWDTKGFHYLPFTLNWLLQHRKREDPPAVRFRTAIGRHRRSFWLEVTSYEAASAAELTGERTAPGSYVITTAGTSGFKLHPSSRAGGRPVQAVIDGQRFTVQPGSAGELQFRKGTDGAWRQVSGTDILQADLPSHGTGILGIYNSGVDVLIPGEWGTEEEERAVRRALDVLARPKTATWDPVVYVDYPQLTLGPGFPRERLARRSWIWAGCGSSQLDWLRAEVPDGLRAELRDEGFGLGGRFYPGPYCVLFIQPNPLNPARKALFAFATSPELFGKHLFTRKLLLPGYGSGPHPYLSKEVILYSGGRLQAMNS</sequence>
<evidence type="ECO:0000256" key="1">
    <source>
        <dbReference type="ARBA" id="ARBA00022729"/>
    </source>
</evidence>
<keyword evidence="2" id="KW-0378">Hydrolase</keyword>
<proteinExistence type="predicted"/>
<reference evidence="3 4" key="2">
    <citation type="journal article" date="2013" name="Genome Announc.">
        <title>Genome Sequence of Growth-Improving Paenibacillus mucilaginosus Strain KNP414.</title>
        <authorList>
            <person name="Lu J.J."/>
            <person name="Wang J.F."/>
            <person name="Hu X.F."/>
        </authorList>
    </citation>
    <scope>NUCLEOTIDE SEQUENCE [LARGE SCALE GENOMIC DNA]</scope>
    <source>
        <strain evidence="3 4">KNP414</strain>
    </source>
</reference>
<accession>F8F6U4</accession>
<dbReference type="EMBL" id="CP002869">
    <property type="protein sequence ID" value="AEI43610.1"/>
    <property type="molecule type" value="Genomic_DNA"/>
</dbReference>
<evidence type="ECO:0000313" key="3">
    <source>
        <dbReference type="EMBL" id="AEI43610.1"/>
    </source>
</evidence>
<dbReference type="PANTHER" id="PTHR43037:SF5">
    <property type="entry name" value="FERULOYL ESTERASE"/>
    <property type="match status" value="1"/>
</dbReference>
<dbReference type="Gene3D" id="3.40.50.1820">
    <property type="entry name" value="alpha/beta hydrolase"/>
    <property type="match status" value="1"/>
</dbReference>